<evidence type="ECO:0008006" key="3">
    <source>
        <dbReference type="Google" id="ProtNLM"/>
    </source>
</evidence>
<dbReference type="Proteomes" id="UP000177309">
    <property type="component" value="Unassembled WGS sequence"/>
</dbReference>
<proteinExistence type="predicted"/>
<evidence type="ECO:0000313" key="1">
    <source>
        <dbReference type="EMBL" id="OGC33596.1"/>
    </source>
</evidence>
<gene>
    <name evidence="1" type="ORF">A2462_02815</name>
</gene>
<name>A0A1F4TLN0_UNCSA</name>
<reference evidence="1 2" key="1">
    <citation type="journal article" date="2016" name="Nat. Commun.">
        <title>Thousands of microbial genomes shed light on interconnected biogeochemical processes in an aquifer system.</title>
        <authorList>
            <person name="Anantharaman K."/>
            <person name="Brown C.T."/>
            <person name="Hug L.A."/>
            <person name="Sharon I."/>
            <person name="Castelle C.J."/>
            <person name="Probst A.J."/>
            <person name="Thomas B.C."/>
            <person name="Singh A."/>
            <person name="Wilkins M.J."/>
            <person name="Karaoz U."/>
            <person name="Brodie E.L."/>
            <person name="Williams K.H."/>
            <person name="Hubbard S.S."/>
            <person name="Banfield J.F."/>
        </authorList>
    </citation>
    <scope>NUCLEOTIDE SEQUENCE [LARGE SCALE GENOMIC DNA]</scope>
</reference>
<dbReference type="Gene3D" id="3.30.420.40">
    <property type="match status" value="1"/>
</dbReference>
<comment type="caution">
    <text evidence="1">The sequence shown here is derived from an EMBL/GenBank/DDBJ whole genome shotgun (WGS) entry which is preliminary data.</text>
</comment>
<dbReference type="EMBL" id="MEUI01000031">
    <property type="protein sequence ID" value="OGC33596.1"/>
    <property type="molecule type" value="Genomic_DNA"/>
</dbReference>
<dbReference type="InterPro" id="IPR043129">
    <property type="entry name" value="ATPase_NBD"/>
</dbReference>
<dbReference type="SUPFAM" id="SSF53067">
    <property type="entry name" value="Actin-like ATPase domain"/>
    <property type="match status" value="1"/>
</dbReference>
<evidence type="ECO:0000313" key="2">
    <source>
        <dbReference type="Proteomes" id="UP000177309"/>
    </source>
</evidence>
<organism evidence="1 2">
    <name type="scientific">candidate division WOR-1 bacterium RIFOXYC2_FULL_41_25</name>
    <dbReference type="NCBI Taxonomy" id="1802586"/>
    <lineage>
        <taxon>Bacteria</taxon>
        <taxon>Bacillati</taxon>
        <taxon>Saganbacteria</taxon>
    </lineage>
</organism>
<sequence>MTSFTVSGTFRAGNAPYFRDILHWTRLALVKNGKRDGFALDVVRQVAHPLAIGINHIWASSAPERFYIVGGFARGVGERYLNVLRAEVSQLGLFGFEPAETHAFARRLIVFGKDDDNGGVHGAAIAAVVQDNPGIISRLRLAA</sequence>
<accession>A0A1F4TLN0</accession>
<protein>
    <recommendedName>
        <fullName evidence="3">ROK family protein</fullName>
    </recommendedName>
</protein>
<dbReference type="AlphaFoldDB" id="A0A1F4TLN0"/>